<feature type="binding site" evidence="1">
    <location>
        <position position="106"/>
    </location>
    <ligand>
        <name>Zn(2+)</name>
        <dbReference type="ChEBI" id="CHEBI:29105"/>
    </ligand>
</feature>
<evidence type="ECO:0000313" key="3">
    <source>
        <dbReference type="Proteomes" id="UP000663903"/>
    </source>
</evidence>
<feature type="binding site" evidence="1">
    <location>
        <position position="151"/>
    </location>
    <ligand>
        <name>Zn(2+)</name>
        <dbReference type="ChEBI" id="CHEBI:29105"/>
    </ligand>
</feature>
<feature type="binding site" evidence="1">
    <location>
        <position position="154"/>
    </location>
    <ligand>
        <name>Zn(2+)</name>
        <dbReference type="ChEBI" id="CHEBI:29105"/>
    </ligand>
</feature>
<dbReference type="GO" id="GO:0000976">
    <property type="term" value="F:transcription cis-regulatory region binding"/>
    <property type="evidence" value="ECO:0007669"/>
    <property type="project" value="TreeGrafter"/>
</dbReference>
<dbReference type="Gene3D" id="1.10.10.10">
    <property type="entry name" value="Winged helix-like DNA-binding domain superfamily/Winged helix DNA-binding domain"/>
    <property type="match status" value="1"/>
</dbReference>
<proteinExistence type="predicted"/>
<dbReference type="AlphaFoldDB" id="A0A975CH72"/>
<accession>A0A975CH72</accession>
<evidence type="ECO:0000313" key="2">
    <source>
        <dbReference type="EMBL" id="QTD45741.1"/>
    </source>
</evidence>
<dbReference type="GO" id="GO:0003700">
    <property type="term" value="F:DNA-binding transcription factor activity"/>
    <property type="evidence" value="ECO:0007669"/>
    <property type="project" value="InterPro"/>
</dbReference>
<dbReference type="EMBL" id="CP071796">
    <property type="protein sequence ID" value="QTD45741.1"/>
    <property type="molecule type" value="Genomic_DNA"/>
</dbReference>
<dbReference type="GO" id="GO:0045892">
    <property type="term" value="P:negative regulation of DNA-templated transcription"/>
    <property type="evidence" value="ECO:0007669"/>
    <property type="project" value="TreeGrafter"/>
</dbReference>
<dbReference type="InterPro" id="IPR036388">
    <property type="entry name" value="WH-like_DNA-bd_sf"/>
</dbReference>
<name>A0A975CH72_9BURK</name>
<dbReference type="RefSeq" id="WP_208009488.1">
    <property type="nucleotide sequence ID" value="NZ_CP071796.1"/>
</dbReference>
<dbReference type="PANTHER" id="PTHR33202:SF7">
    <property type="entry name" value="FERRIC UPTAKE REGULATION PROTEIN"/>
    <property type="match status" value="1"/>
</dbReference>
<feature type="binding site" evidence="1">
    <location>
        <position position="109"/>
    </location>
    <ligand>
        <name>Zn(2+)</name>
        <dbReference type="ChEBI" id="CHEBI:29105"/>
    </ligand>
</feature>
<dbReference type="InterPro" id="IPR036390">
    <property type="entry name" value="WH_DNA-bd_sf"/>
</dbReference>
<gene>
    <name evidence="2" type="ORF">J1M35_02140</name>
</gene>
<organism evidence="2 3">
    <name type="scientific">Ottowia testudinis</name>
    <dbReference type="NCBI Taxonomy" id="2816950"/>
    <lineage>
        <taxon>Bacteria</taxon>
        <taxon>Pseudomonadati</taxon>
        <taxon>Pseudomonadota</taxon>
        <taxon>Betaproteobacteria</taxon>
        <taxon>Burkholderiales</taxon>
        <taxon>Comamonadaceae</taxon>
        <taxon>Ottowia</taxon>
    </lineage>
</organism>
<dbReference type="GO" id="GO:1900376">
    <property type="term" value="P:regulation of secondary metabolite biosynthetic process"/>
    <property type="evidence" value="ECO:0007669"/>
    <property type="project" value="TreeGrafter"/>
</dbReference>
<protein>
    <submittedName>
        <fullName evidence="2">Fur family transcriptional regulator</fullName>
    </submittedName>
</protein>
<evidence type="ECO:0000256" key="1">
    <source>
        <dbReference type="PIRSR" id="PIRSR602481-1"/>
    </source>
</evidence>
<keyword evidence="1" id="KW-0862">Zinc</keyword>
<dbReference type="SUPFAM" id="SSF46785">
    <property type="entry name" value="Winged helix' DNA-binding domain"/>
    <property type="match status" value="1"/>
</dbReference>
<comment type="cofactor">
    <cofactor evidence="1">
        <name>Zn(2+)</name>
        <dbReference type="ChEBI" id="CHEBI:29105"/>
    </cofactor>
    <text evidence="1">Binds 1 zinc ion per subunit.</text>
</comment>
<reference evidence="2" key="1">
    <citation type="submission" date="2021-03" db="EMBL/GenBank/DDBJ databases">
        <title>Ottowia sp. 27C isolated from the cloaca of a Giant Asian pond turtle (Heosemys grandis).</title>
        <authorList>
            <person name="Spergser J."/>
            <person name="Busse H.-J."/>
        </authorList>
    </citation>
    <scope>NUCLEOTIDE SEQUENCE</scope>
    <source>
        <strain evidence="2">27C</strain>
    </source>
</reference>
<dbReference type="GO" id="GO:0008270">
    <property type="term" value="F:zinc ion binding"/>
    <property type="evidence" value="ECO:0007669"/>
    <property type="project" value="TreeGrafter"/>
</dbReference>
<dbReference type="KEGG" id="otd:J1M35_02140"/>
<sequence length="162" mass="17092">MPSVDPAAISQRLHQAGLRSTRAVLGVAELFAAASAAWTPTHAEVAGSLAQAGEPLNPVTLYRLLDRLVAAGLLARHTAPGERAWRFQWRGTDDDAAPVAVPHFECDACHTQFPLQNADAPTQAVADALRRTLAEHGHQAARVDLAVHGTCAGCRWPASPAA</sequence>
<keyword evidence="1" id="KW-0479">Metal-binding</keyword>
<dbReference type="Proteomes" id="UP000663903">
    <property type="component" value="Chromosome"/>
</dbReference>
<dbReference type="PANTHER" id="PTHR33202">
    <property type="entry name" value="ZINC UPTAKE REGULATION PROTEIN"/>
    <property type="match status" value="1"/>
</dbReference>
<keyword evidence="3" id="KW-1185">Reference proteome</keyword>
<dbReference type="InterPro" id="IPR002481">
    <property type="entry name" value="FUR"/>
</dbReference>